<dbReference type="EMBL" id="CP106679">
    <property type="protein sequence ID" value="UXP33177.1"/>
    <property type="molecule type" value="Genomic_DNA"/>
</dbReference>
<dbReference type="RefSeq" id="WP_262310606.1">
    <property type="nucleotide sequence ID" value="NZ_CP106679.1"/>
</dbReference>
<proteinExistence type="predicted"/>
<evidence type="ECO:0000313" key="1">
    <source>
        <dbReference type="EMBL" id="UXP33177.1"/>
    </source>
</evidence>
<accession>A0ABY6CRM9</accession>
<keyword evidence="2" id="KW-1185">Reference proteome</keyword>
<organism evidence="1 2">
    <name type="scientific">Reichenbachiella agarivorans</name>
    <dbReference type="NCBI Taxonomy" id="2979464"/>
    <lineage>
        <taxon>Bacteria</taxon>
        <taxon>Pseudomonadati</taxon>
        <taxon>Bacteroidota</taxon>
        <taxon>Cytophagia</taxon>
        <taxon>Cytophagales</taxon>
        <taxon>Reichenbachiellaceae</taxon>
        <taxon>Reichenbachiella</taxon>
    </lineage>
</organism>
<dbReference type="Pfam" id="PF15575">
    <property type="entry name" value="Imm49"/>
    <property type="match status" value="1"/>
</dbReference>
<gene>
    <name evidence="1" type="ORF">N6H18_04310</name>
</gene>
<sequence length="242" mass="27608">MSLERAIEQSKSDESFLLEKVIIPKEKLSFVLSLKSVNEYFFLGKAFIENDIQGSKAYLYKMGMVNSYYSEIGSRDIFEVVNTFTFPILSDSSTLISRYLTYEPIQYFDAFSTFFGQAVQSVMKKDNLSLERSILGLEKHSKGGWEKNFEGMVTAFKGILNKDKDKVEQGIYELLGKHDNQGHPPITKEYINYEATTIAKLALQAGINIEVDHSLVPKGLLQVNELENYKGYPFFDELPNIE</sequence>
<protein>
    <submittedName>
        <fullName evidence="1">Immunity 49 family protein</fullName>
    </submittedName>
</protein>
<dbReference type="Proteomes" id="UP001065174">
    <property type="component" value="Chromosome"/>
</dbReference>
<reference evidence="1" key="1">
    <citation type="submission" date="2022-09" db="EMBL/GenBank/DDBJ databases">
        <title>Comparative genomics and taxonomic characterization of three novel marine species of genus Reichenbachiella exhibiting antioxidant and polysaccharide degradation activities.</title>
        <authorList>
            <person name="Muhammad N."/>
            <person name="Lee Y.-J."/>
            <person name="Ko J."/>
            <person name="Kim S.-G."/>
        </authorList>
    </citation>
    <scope>NUCLEOTIDE SEQUENCE</scope>
    <source>
        <strain evidence="1">BKB1-1</strain>
    </source>
</reference>
<dbReference type="InterPro" id="IPR029074">
    <property type="entry name" value="Imm49"/>
</dbReference>
<name>A0ABY6CRM9_9BACT</name>
<evidence type="ECO:0000313" key="2">
    <source>
        <dbReference type="Proteomes" id="UP001065174"/>
    </source>
</evidence>